<proteinExistence type="predicted"/>
<evidence type="ECO:0000313" key="3">
    <source>
        <dbReference type="Proteomes" id="UP000663844"/>
    </source>
</evidence>
<accession>A0A820RZE9</accession>
<reference evidence="2" key="1">
    <citation type="submission" date="2021-02" db="EMBL/GenBank/DDBJ databases">
        <authorList>
            <person name="Nowell W R."/>
        </authorList>
    </citation>
    <scope>NUCLEOTIDE SEQUENCE</scope>
</reference>
<protein>
    <submittedName>
        <fullName evidence="2">Uncharacterized protein</fullName>
    </submittedName>
</protein>
<feature type="region of interest" description="Disordered" evidence="1">
    <location>
        <begin position="23"/>
        <end position="58"/>
    </location>
</feature>
<dbReference type="AlphaFoldDB" id="A0A820RZE9"/>
<name>A0A820RZE9_9BILA</name>
<organism evidence="2 3">
    <name type="scientific">Adineta steineri</name>
    <dbReference type="NCBI Taxonomy" id="433720"/>
    <lineage>
        <taxon>Eukaryota</taxon>
        <taxon>Metazoa</taxon>
        <taxon>Spiralia</taxon>
        <taxon>Gnathifera</taxon>
        <taxon>Rotifera</taxon>
        <taxon>Eurotatoria</taxon>
        <taxon>Bdelloidea</taxon>
        <taxon>Adinetida</taxon>
        <taxon>Adinetidae</taxon>
        <taxon>Adineta</taxon>
    </lineage>
</organism>
<dbReference type="EMBL" id="CAJOAZ010032163">
    <property type="protein sequence ID" value="CAF4445354.1"/>
    <property type="molecule type" value="Genomic_DNA"/>
</dbReference>
<comment type="caution">
    <text evidence="2">The sequence shown here is derived from an EMBL/GenBank/DDBJ whole genome shotgun (WGS) entry which is preliminary data.</text>
</comment>
<sequence length="80" mass="9134">MDSELANIVNNIQSLTARYRRLNDVDKSQRDTTDITTEEKFQSESSSPLTDTSLRRKHDSDSIVRGILSNSMKYDHENAS</sequence>
<evidence type="ECO:0000256" key="1">
    <source>
        <dbReference type="SAM" id="MobiDB-lite"/>
    </source>
</evidence>
<feature type="compositionally biased region" description="Polar residues" evidence="1">
    <location>
        <begin position="43"/>
        <end position="52"/>
    </location>
</feature>
<feature type="compositionally biased region" description="Basic and acidic residues" evidence="1">
    <location>
        <begin position="23"/>
        <end position="42"/>
    </location>
</feature>
<feature type="non-terminal residue" evidence="2">
    <location>
        <position position="1"/>
    </location>
</feature>
<evidence type="ECO:0000313" key="2">
    <source>
        <dbReference type="EMBL" id="CAF4445354.1"/>
    </source>
</evidence>
<dbReference type="Proteomes" id="UP000663844">
    <property type="component" value="Unassembled WGS sequence"/>
</dbReference>
<gene>
    <name evidence="2" type="ORF">OXD698_LOCUS54066</name>
</gene>